<organism evidence="2 3">
    <name type="scientific">Bacillus thermozeamaize</name>
    <dbReference type="NCBI Taxonomy" id="230954"/>
    <lineage>
        <taxon>Bacteria</taxon>
        <taxon>Bacillati</taxon>
        <taxon>Bacillota</taxon>
        <taxon>Bacilli</taxon>
        <taxon>Bacillales</taxon>
        <taxon>Bacillaceae</taxon>
        <taxon>Bacillus</taxon>
    </lineage>
</organism>
<evidence type="ECO:0000313" key="3">
    <source>
        <dbReference type="Proteomes" id="UP000196475"/>
    </source>
</evidence>
<evidence type="ECO:0000256" key="1">
    <source>
        <dbReference type="SAM" id="MobiDB-lite"/>
    </source>
</evidence>
<name>A0A1Y3PES1_9BACI</name>
<feature type="region of interest" description="Disordered" evidence="1">
    <location>
        <begin position="32"/>
        <end position="65"/>
    </location>
</feature>
<proteinExistence type="predicted"/>
<reference evidence="3" key="1">
    <citation type="submission" date="2016-06" db="EMBL/GenBank/DDBJ databases">
        <authorList>
            <person name="Nascimento L."/>
            <person name="Pereira R.V."/>
            <person name="Martins L.F."/>
            <person name="Quaggio R.B."/>
            <person name="Silva A.M."/>
            <person name="Setubal J.C."/>
        </authorList>
    </citation>
    <scope>NUCLEOTIDE SEQUENCE [LARGE SCALE GENOMIC DNA]</scope>
</reference>
<dbReference type="Proteomes" id="UP000196475">
    <property type="component" value="Unassembled WGS sequence"/>
</dbReference>
<accession>A0A1Y3PES1</accession>
<feature type="compositionally biased region" description="Acidic residues" evidence="1">
    <location>
        <begin position="47"/>
        <end position="56"/>
    </location>
</feature>
<dbReference type="AlphaFoldDB" id="A0A1Y3PES1"/>
<dbReference type="EMBL" id="LZRT01000121">
    <property type="protein sequence ID" value="OUM84677.1"/>
    <property type="molecule type" value="Genomic_DNA"/>
</dbReference>
<gene>
    <name evidence="2" type="ORF">BAA01_05945</name>
</gene>
<protein>
    <submittedName>
        <fullName evidence="2">Uncharacterized protein</fullName>
    </submittedName>
</protein>
<comment type="caution">
    <text evidence="2">The sequence shown here is derived from an EMBL/GenBank/DDBJ whole genome shotgun (WGS) entry which is preliminary data.</text>
</comment>
<evidence type="ECO:0000313" key="2">
    <source>
        <dbReference type="EMBL" id="OUM84677.1"/>
    </source>
</evidence>
<sequence length="65" mass="7478">MADEKKKRQNDSLWEGRDEMFMDIDRMVNEGLGGGWVSNQTGIIEDTTTDSMDEENEKGKNLKRP</sequence>